<dbReference type="Proteomes" id="UP000429523">
    <property type="component" value="Unassembled WGS sequence"/>
</dbReference>
<reference evidence="4 5" key="1">
    <citation type="submission" date="2018-08" db="EMBL/GenBank/DDBJ databases">
        <title>Genomic investigation of the strawberry pathogen Phytophthora fragariae indicates pathogenicity is determined by transcriptional variation in three key races.</title>
        <authorList>
            <person name="Adams T.M."/>
            <person name="Armitage A.D."/>
            <person name="Sobczyk M.K."/>
            <person name="Bates H.J."/>
            <person name="Dunwell J.M."/>
            <person name="Nellist C.F."/>
            <person name="Harrison R.J."/>
        </authorList>
    </citation>
    <scope>NUCLEOTIDE SEQUENCE [LARGE SCALE GENOMIC DNA]</scope>
    <source>
        <strain evidence="3 5">NOV-5</strain>
        <strain evidence="2 4">NOV-9</strain>
    </source>
</reference>
<feature type="domain" description="WLGC" evidence="1">
    <location>
        <begin position="202"/>
        <end position="262"/>
    </location>
</feature>
<dbReference type="Proteomes" id="UP000440732">
    <property type="component" value="Unassembled WGS sequence"/>
</dbReference>
<organism evidence="2 4">
    <name type="scientific">Phytophthora fragariae</name>
    <dbReference type="NCBI Taxonomy" id="53985"/>
    <lineage>
        <taxon>Eukaryota</taxon>
        <taxon>Sar</taxon>
        <taxon>Stramenopiles</taxon>
        <taxon>Oomycota</taxon>
        <taxon>Peronosporomycetes</taxon>
        <taxon>Peronosporales</taxon>
        <taxon>Peronosporaceae</taxon>
        <taxon>Phytophthora</taxon>
    </lineage>
</organism>
<feature type="non-terminal residue" evidence="2">
    <location>
        <position position="1"/>
    </location>
</feature>
<evidence type="ECO:0000313" key="5">
    <source>
        <dbReference type="Proteomes" id="UP000440732"/>
    </source>
</evidence>
<dbReference type="Pfam" id="PF26605">
    <property type="entry name" value="WLGC"/>
    <property type="match status" value="1"/>
</dbReference>
<protein>
    <recommendedName>
        <fullName evidence="1">WLGC domain-containing protein</fullName>
    </recommendedName>
</protein>
<dbReference type="InterPro" id="IPR032675">
    <property type="entry name" value="LRR_dom_sf"/>
</dbReference>
<sequence>YLEYTHTQTFPAWIKELTSLEFVHVESKFTSPMVVLPDDMFDDMSALTFIHFAVFIPMTKLPSFDGLTNLKSLTLAVFLLLEEVPSFDKLYSLERLVLAAIPAMNSLPDFSHIKDLKSFATADRGAWCCNGFLGDCDLRDGKCGVHPVWGTPAATCLGPDSTIATPATLAAVKKFSETTCGVVLEPGAMEGPPTPELMAPYNGTMWKQCGWPGGVEAMCYNARFMGITCSTNKYPIEMRRQQIARGVGDRCDPAIEAWLGCKTT</sequence>
<accession>A0A6A3DGZ2</accession>
<dbReference type="InterPro" id="IPR058256">
    <property type="entry name" value="WLGC"/>
</dbReference>
<gene>
    <name evidence="3" type="ORF">PF006_g30209</name>
    <name evidence="2" type="ORF">PF009_g30720</name>
</gene>
<dbReference type="EMBL" id="QXGA01005579">
    <property type="protein sequence ID" value="KAE9066498.1"/>
    <property type="molecule type" value="Genomic_DNA"/>
</dbReference>
<evidence type="ECO:0000259" key="1">
    <source>
        <dbReference type="Pfam" id="PF26605"/>
    </source>
</evidence>
<dbReference type="EMBL" id="QXGF01005105">
    <property type="protein sequence ID" value="KAE8918967.1"/>
    <property type="molecule type" value="Genomic_DNA"/>
</dbReference>
<dbReference type="SUPFAM" id="SSF52058">
    <property type="entry name" value="L domain-like"/>
    <property type="match status" value="1"/>
</dbReference>
<evidence type="ECO:0000313" key="4">
    <source>
        <dbReference type="Proteomes" id="UP000429523"/>
    </source>
</evidence>
<comment type="caution">
    <text evidence="2">The sequence shown here is derived from an EMBL/GenBank/DDBJ whole genome shotgun (WGS) entry which is preliminary data.</text>
</comment>
<evidence type="ECO:0000313" key="2">
    <source>
        <dbReference type="EMBL" id="KAE8918967.1"/>
    </source>
</evidence>
<name>A0A6A3DGZ2_9STRA</name>
<proteinExistence type="predicted"/>
<dbReference type="Gene3D" id="3.80.10.10">
    <property type="entry name" value="Ribonuclease Inhibitor"/>
    <property type="match status" value="1"/>
</dbReference>
<evidence type="ECO:0000313" key="3">
    <source>
        <dbReference type="EMBL" id="KAE9066498.1"/>
    </source>
</evidence>
<dbReference type="AlphaFoldDB" id="A0A6A3DGZ2"/>